<evidence type="ECO:0000313" key="9">
    <source>
        <dbReference type="Proteomes" id="UP000186601"/>
    </source>
</evidence>
<proteinExistence type="predicted"/>
<evidence type="ECO:0000259" key="6">
    <source>
        <dbReference type="PROSITE" id="PS50975"/>
    </source>
</evidence>
<keyword evidence="3 5" id="KW-0067">ATP-binding</keyword>
<keyword evidence="2 5" id="KW-0547">Nucleotide-binding</keyword>
<dbReference type="SUPFAM" id="SSF56059">
    <property type="entry name" value="Glutathione synthetase ATP-binding domain-like"/>
    <property type="match status" value="1"/>
</dbReference>
<dbReference type="PANTHER" id="PTHR18866:SF128">
    <property type="entry name" value="UREA AMIDOLYASE"/>
    <property type="match status" value="1"/>
</dbReference>
<protein>
    <recommendedName>
        <fullName evidence="10">Urea carboxylase</fullName>
    </recommendedName>
</protein>
<dbReference type="FunFam" id="3.40.50.20:FF:000010">
    <property type="entry name" value="Propionyl-CoA carboxylase subunit alpha"/>
    <property type="match status" value="1"/>
</dbReference>
<gene>
    <name evidence="8" type="ORF">PHLCEN_2v6435</name>
</gene>
<evidence type="ECO:0008006" key="10">
    <source>
        <dbReference type="Google" id="ProtNLM"/>
    </source>
</evidence>
<evidence type="ECO:0000313" key="8">
    <source>
        <dbReference type="EMBL" id="PSR81275.1"/>
    </source>
</evidence>
<dbReference type="SUPFAM" id="SSF52440">
    <property type="entry name" value="PreATP-grasp domain"/>
    <property type="match status" value="1"/>
</dbReference>
<dbReference type="AlphaFoldDB" id="A0A2R6NZI1"/>
<dbReference type="EMBL" id="MLYV02000623">
    <property type="protein sequence ID" value="PSR81275.1"/>
    <property type="molecule type" value="Genomic_DNA"/>
</dbReference>
<dbReference type="STRING" id="98765.A0A2R6NZI1"/>
<keyword evidence="1" id="KW-0436">Ligase</keyword>
<dbReference type="Proteomes" id="UP000186601">
    <property type="component" value="Unassembled WGS sequence"/>
</dbReference>
<dbReference type="OrthoDB" id="196847at2759"/>
<reference evidence="8 9" key="1">
    <citation type="submission" date="2018-02" db="EMBL/GenBank/DDBJ databases">
        <title>Genome sequence of the basidiomycete white-rot fungus Phlebia centrifuga.</title>
        <authorList>
            <person name="Granchi Z."/>
            <person name="Peng M."/>
            <person name="de Vries R.P."/>
            <person name="Hilden K."/>
            <person name="Makela M.R."/>
            <person name="Grigoriev I."/>
            <person name="Riley R."/>
        </authorList>
    </citation>
    <scope>NUCLEOTIDE SEQUENCE [LARGE SCALE GENOMIC DNA]</scope>
    <source>
        <strain evidence="8 9">FBCC195</strain>
    </source>
</reference>
<dbReference type="PANTHER" id="PTHR18866">
    <property type="entry name" value="CARBOXYLASE:PYRUVATE/ACETYL-COA/PROPIONYL-COA CARBOXYLASE"/>
    <property type="match status" value="1"/>
</dbReference>
<dbReference type="Pfam" id="PF02786">
    <property type="entry name" value="CPSase_L_D2"/>
    <property type="match status" value="1"/>
</dbReference>
<keyword evidence="9" id="KW-1185">Reference proteome</keyword>
<sequence length="208" mass="21948">MSLQRQKLLVANRGEIAVRILRTAKRLQIPTIAVYTQADATAPHVSLADESIALRSEDLDPLSNSRGYLDAEAILDVCKSRGVTLVHPGYGFLSENASFARSLEQAGITWLGPSADTIELMGLKHAARAAAIEANVPVVPGSDGLVTDIEDAVSGARKIGYPVMIKSTAGGGGMGLVVCSDDQETLQKFHATQERARVGHESGATGIE</sequence>
<dbReference type="PROSITE" id="PS50979">
    <property type="entry name" value="BC"/>
    <property type="match status" value="1"/>
</dbReference>
<dbReference type="Pfam" id="PF00289">
    <property type="entry name" value="Biotin_carb_N"/>
    <property type="match status" value="1"/>
</dbReference>
<evidence type="ECO:0000256" key="2">
    <source>
        <dbReference type="ARBA" id="ARBA00022741"/>
    </source>
</evidence>
<keyword evidence="4" id="KW-0092">Biotin</keyword>
<evidence type="ECO:0000256" key="1">
    <source>
        <dbReference type="ARBA" id="ARBA00022598"/>
    </source>
</evidence>
<name>A0A2R6NZI1_9APHY</name>
<dbReference type="PROSITE" id="PS00866">
    <property type="entry name" value="CPSASE_1"/>
    <property type="match status" value="1"/>
</dbReference>
<dbReference type="InterPro" id="IPR016185">
    <property type="entry name" value="PreATP-grasp_dom_sf"/>
</dbReference>
<evidence type="ECO:0000259" key="7">
    <source>
        <dbReference type="PROSITE" id="PS50979"/>
    </source>
</evidence>
<dbReference type="Gene3D" id="3.30.470.20">
    <property type="entry name" value="ATP-grasp fold, B domain"/>
    <property type="match status" value="1"/>
</dbReference>
<feature type="domain" description="Biotin carboxylation" evidence="7">
    <location>
        <begin position="4"/>
        <end position="208"/>
    </location>
</feature>
<dbReference type="GO" id="GO:0005524">
    <property type="term" value="F:ATP binding"/>
    <property type="evidence" value="ECO:0007669"/>
    <property type="project" value="UniProtKB-UniRule"/>
</dbReference>
<comment type="caution">
    <text evidence="8">The sequence shown here is derived from an EMBL/GenBank/DDBJ whole genome shotgun (WGS) entry which is preliminary data.</text>
</comment>
<dbReference type="InterPro" id="IPR005481">
    <property type="entry name" value="BC-like_N"/>
</dbReference>
<dbReference type="InterPro" id="IPR011761">
    <property type="entry name" value="ATP-grasp"/>
</dbReference>
<dbReference type="GO" id="GO:0016874">
    <property type="term" value="F:ligase activity"/>
    <property type="evidence" value="ECO:0007669"/>
    <property type="project" value="UniProtKB-KW"/>
</dbReference>
<dbReference type="GO" id="GO:0046872">
    <property type="term" value="F:metal ion binding"/>
    <property type="evidence" value="ECO:0007669"/>
    <property type="project" value="InterPro"/>
</dbReference>
<evidence type="ECO:0000256" key="5">
    <source>
        <dbReference type="PROSITE-ProRule" id="PRU00409"/>
    </source>
</evidence>
<evidence type="ECO:0000256" key="4">
    <source>
        <dbReference type="ARBA" id="ARBA00023267"/>
    </source>
</evidence>
<feature type="domain" description="ATP-grasp" evidence="6">
    <location>
        <begin position="128"/>
        <end position="184"/>
    </location>
</feature>
<accession>A0A2R6NZI1</accession>
<dbReference type="PROSITE" id="PS50975">
    <property type="entry name" value="ATP_GRASP"/>
    <property type="match status" value="1"/>
</dbReference>
<dbReference type="InterPro" id="IPR005479">
    <property type="entry name" value="CPAse_ATP-bd"/>
</dbReference>
<evidence type="ECO:0000256" key="3">
    <source>
        <dbReference type="ARBA" id="ARBA00022840"/>
    </source>
</evidence>
<dbReference type="InterPro" id="IPR050856">
    <property type="entry name" value="Biotin_carboxylase_complex"/>
</dbReference>
<dbReference type="InterPro" id="IPR011764">
    <property type="entry name" value="Biotin_carboxylation_dom"/>
</dbReference>
<organism evidence="8 9">
    <name type="scientific">Hermanssonia centrifuga</name>
    <dbReference type="NCBI Taxonomy" id="98765"/>
    <lineage>
        <taxon>Eukaryota</taxon>
        <taxon>Fungi</taxon>
        <taxon>Dikarya</taxon>
        <taxon>Basidiomycota</taxon>
        <taxon>Agaricomycotina</taxon>
        <taxon>Agaricomycetes</taxon>
        <taxon>Polyporales</taxon>
        <taxon>Meruliaceae</taxon>
        <taxon>Hermanssonia</taxon>
    </lineage>
</organism>